<evidence type="ECO:0000313" key="5">
    <source>
        <dbReference type="EMBL" id="APE43973.1"/>
    </source>
</evidence>
<feature type="region of interest" description="Disordered" evidence="3">
    <location>
        <begin position="35"/>
        <end position="58"/>
    </location>
</feature>
<dbReference type="GO" id="GO:0015562">
    <property type="term" value="F:efflux transmembrane transporter activity"/>
    <property type="evidence" value="ECO:0007669"/>
    <property type="project" value="TreeGrafter"/>
</dbReference>
<feature type="domain" description="CusB-like beta-barrel" evidence="4">
    <location>
        <begin position="269"/>
        <end position="338"/>
    </location>
</feature>
<keyword evidence="2" id="KW-0175">Coiled coil</keyword>
<dbReference type="Gene3D" id="2.40.30.170">
    <property type="match status" value="1"/>
</dbReference>
<feature type="coiled-coil region" evidence="2">
    <location>
        <begin position="203"/>
        <end position="230"/>
    </location>
</feature>
<comment type="similarity">
    <text evidence="1">Belongs to the membrane fusion protein (MFP) (TC 8.A.1) family.</text>
</comment>
<keyword evidence="6" id="KW-1185">Reference proteome</keyword>
<dbReference type="InterPro" id="IPR058792">
    <property type="entry name" value="Beta-barrel_RND_2"/>
</dbReference>
<dbReference type="Gene3D" id="2.40.420.20">
    <property type="match status" value="1"/>
</dbReference>
<dbReference type="NCBIfam" id="TIGR01730">
    <property type="entry name" value="RND_mfp"/>
    <property type="match status" value="1"/>
</dbReference>
<feature type="compositionally biased region" description="Low complexity" evidence="3">
    <location>
        <begin position="39"/>
        <end position="57"/>
    </location>
</feature>
<evidence type="ECO:0000256" key="3">
    <source>
        <dbReference type="SAM" id="MobiDB-lite"/>
    </source>
</evidence>
<dbReference type="PANTHER" id="PTHR30469:SF29">
    <property type="entry name" value="BLR2860 PROTEIN"/>
    <property type="match status" value="1"/>
</dbReference>
<dbReference type="STRING" id="1917485.BOO69_11555"/>
<dbReference type="KEGG" id="suam:BOO69_11555"/>
<dbReference type="RefSeq" id="WP_071972310.1">
    <property type="nucleotide sequence ID" value="NZ_CP018076.1"/>
</dbReference>
<proteinExistence type="inferred from homology"/>
<gene>
    <name evidence="5" type="ORF">BOO69_11555</name>
</gene>
<evidence type="ECO:0000256" key="2">
    <source>
        <dbReference type="SAM" id="Coils"/>
    </source>
</evidence>
<feature type="coiled-coil region" evidence="2">
    <location>
        <begin position="130"/>
        <end position="171"/>
    </location>
</feature>
<dbReference type="Gene3D" id="2.40.50.100">
    <property type="match status" value="1"/>
</dbReference>
<accession>A0A1J0WI44</accession>
<dbReference type="Pfam" id="PF25954">
    <property type="entry name" value="Beta-barrel_RND_2"/>
    <property type="match status" value="1"/>
</dbReference>
<dbReference type="PANTHER" id="PTHR30469">
    <property type="entry name" value="MULTIDRUG RESISTANCE PROTEIN MDTA"/>
    <property type="match status" value="1"/>
</dbReference>
<dbReference type="EMBL" id="CP018076">
    <property type="protein sequence ID" value="APE43973.1"/>
    <property type="molecule type" value="Genomic_DNA"/>
</dbReference>
<evidence type="ECO:0000259" key="4">
    <source>
        <dbReference type="Pfam" id="PF25954"/>
    </source>
</evidence>
<dbReference type="SUPFAM" id="SSF111369">
    <property type="entry name" value="HlyD-like secretion proteins"/>
    <property type="match status" value="2"/>
</dbReference>
<reference evidence="5 6" key="1">
    <citation type="submission" date="2016-11" db="EMBL/GenBank/DDBJ databases">
        <title>Complete genome sequence of Sulfitobacter sp. AM1-D1, a toxic bacteria associated with marine dinoflagellate Alexandrium minutum in East China Sea.</title>
        <authorList>
            <person name="Yang Q."/>
            <person name="Zhang X."/>
            <person name="Tian X."/>
        </authorList>
    </citation>
    <scope>NUCLEOTIDE SEQUENCE [LARGE SCALE GENOMIC DNA]</scope>
    <source>
        <strain evidence="5 6">AM1-D1</strain>
    </source>
</reference>
<evidence type="ECO:0000313" key="6">
    <source>
        <dbReference type="Proteomes" id="UP000181897"/>
    </source>
</evidence>
<evidence type="ECO:0000256" key="1">
    <source>
        <dbReference type="ARBA" id="ARBA00009477"/>
    </source>
</evidence>
<dbReference type="AlphaFoldDB" id="A0A1J0WI44"/>
<dbReference type="InterPro" id="IPR006143">
    <property type="entry name" value="RND_pump_MFP"/>
</dbReference>
<organism evidence="5 6">
    <name type="scientific">Sulfitobacter alexandrii</name>
    <dbReference type="NCBI Taxonomy" id="1917485"/>
    <lineage>
        <taxon>Bacteria</taxon>
        <taxon>Pseudomonadati</taxon>
        <taxon>Pseudomonadota</taxon>
        <taxon>Alphaproteobacteria</taxon>
        <taxon>Rhodobacterales</taxon>
        <taxon>Roseobacteraceae</taxon>
        <taxon>Sulfitobacter</taxon>
    </lineage>
</organism>
<sequence>MRFFSILAAVAVTAILALSILARPQLMALVGMDEPPAPAASAASEETETPADSAAPAQEIRRVKVSVRRFDAQQVDSAVVLRGQTEAIRQVDVRAETSAVVASAPLRKGAKVSEGDPLCELDPGTRGAALQEARARLSEAESRVPEAEARVEQARAQLEEAQINQNAASRLSEDGFASQTRVASSDAAVATARAAVTSATAGLSAAQSGIEAATAAVASAEKEIERLTILAPFEGLLESDTAELGSLLQPGGLCATIIQLDPIKLVGFVPETEVNRVSLGARAGARLAAGGNQVTGEVIFLSRSADPQTRTFRVEIEVPNPDLEIRDGQTAEIAIASAGVQAHLIPQSAMTLNDEGALGVRTVDADDVVSFVPVSIMRDAANGVWVTGLPETANVIVVGQEYVTEGVTVDPTYEEVTQ</sequence>
<dbReference type="GO" id="GO:1990281">
    <property type="term" value="C:efflux pump complex"/>
    <property type="evidence" value="ECO:0007669"/>
    <property type="project" value="TreeGrafter"/>
</dbReference>
<dbReference type="OrthoDB" id="9806939at2"/>
<dbReference type="Proteomes" id="UP000181897">
    <property type="component" value="Chromosome"/>
</dbReference>
<protein>
    <submittedName>
        <fullName evidence="5">Efflux transporter periplasmic adaptor subunit</fullName>
    </submittedName>
</protein>
<dbReference type="Gene3D" id="1.10.287.470">
    <property type="entry name" value="Helix hairpin bin"/>
    <property type="match status" value="1"/>
</dbReference>
<name>A0A1J0WI44_9RHOB</name>